<dbReference type="Proteomes" id="UP000317078">
    <property type="component" value="Unassembled WGS sequence"/>
</dbReference>
<keyword evidence="2" id="KW-0226">DNA condensation</keyword>
<evidence type="ECO:0000313" key="6">
    <source>
        <dbReference type="Proteomes" id="UP000317078"/>
    </source>
</evidence>
<accession>A0A502G2Y1</accession>
<evidence type="ECO:0000256" key="4">
    <source>
        <dbReference type="RuleBase" id="RU003939"/>
    </source>
</evidence>
<gene>
    <name evidence="5" type="ORF">EAH89_13305</name>
</gene>
<evidence type="ECO:0000313" key="5">
    <source>
        <dbReference type="EMBL" id="TPG55911.1"/>
    </source>
</evidence>
<dbReference type="PRINTS" id="PR01727">
    <property type="entry name" value="DNABINDINGHU"/>
</dbReference>
<proteinExistence type="inferred from homology"/>
<dbReference type="EMBL" id="RCZP01000011">
    <property type="protein sequence ID" value="TPG55911.1"/>
    <property type="molecule type" value="Genomic_DNA"/>
</dbReference>
<dbReference type="GO" id="GO:0030527">
    <property type="term" value="F:structural constituent of chromatin"/>
    <property type="evidence" value="ECO:0007669"/>
    <property type="project" value="InterPro"/>
</dbReference>
<dbReference type="Gene3D" id="4.10.520.10">
    <property type="entry name" value="IHF-like DNA-binding proteins"/>
    <property type="match status" value="1"/>
</dbReference>
<dbReference type="AlphaFoldDB" id="A0A502G2Y1"/>
<sequence length="107" mass="11293">MSKRFLTDVIQQSTDLNGVTSGRLAADIIAAIKAEIIETGRFSLPDFGSFTVRETPKRSALNPRTGEKVAVKAGATVKFKASPSLKLAAFAGAKKAKRKATKAAKGD</sequence>
<dbReference type="PANTHER" id="PTHR33175">
    <property type="entry name" value="DNA-BINDING PROTEIN HU"/>
    <property type="match status" value="1"/>
</dbReference>
<dbReference type="SMART" id="SM00411">
    <property type="entry name" value="BHL"/>
    <property type="match status" value="1"/>
</dbReference>
<comment type="similarity">
    <text evidence="1 4">Belongs to the bacterial histone-like protein family.</text>
</comment>
<dbReference type="GO" id="GO:0030261">
    <property type="term" value="P:chromosome condensation"/>
    <property type="evidence" value="ECO:0007669"/>
    <property type="project" value="UniProtKB-KW"/>
</dbReference>
<dbReference type="InterPro" id="IPR000119">
    <property type="entry name" value="Hist_DNA-bd"/>
</dbReference>
<dbReference type="GO" id="GO:0003677">
    <property type="term" value="F:DNA binding"/>
    <property type="evidence" value="ECO:0007669"/>
    <property type="project" value="UniProtKB-KW"/>
</dbReference>
<evidence type="ECO:0000256" key="3">
    <source>
        <dbReference type="ARBA" id="ARBA00023125"/>
    </source>
</evidence>
<evidence type="ECO:0000256" key="2">
    <source>
        <dbReference type="ARBA" id="ARBA00023067"/>
    </source>
</evidence>
<keyword evidence="6" id="KW-1185">Reference proteome</keyword>
<keyword evidence="3 5" id="KW-0238">DNA-binding</keyword>
<dbReference type="SUPFAM" id="SSF47729">
    <property type="entry name" value="IHF-like DNA-binding proteins"/>
    <property type="match status" value="1"/>
</dbReference>
<protein>
    <submittedName>
        <fullName evidence="5">HU family DNA-binding protein</fullName>
    </submittedName>
</protein>
<reference evidence="5 6" key="1">
    <citation type="journal article" date="2019" name="Environ. Microbiol.">
        <title>Species interactions and distinct microbial communities in high Arctic permafrost affected cryosols are associated with the CH4 and CO2 gas fluxes.</title>
        <authorList>
            <person name="Altshuler I."/>
            <person name="Hamel J."/>
            <person name="Turney S."/>
            <person name="Magnuson E."/>
            <person name="Levesque R."/>
            <person name="Greer C."/>
            <person name="Whyte L.G."/>
        </authorList>
    </citation>
    <scope>NUCLEOTIDE SEQUENCE [LARGE SCALE GENOMIC DNA]</scope>
    <source>
        <strain evidence="5 6">S9.3B</strain>
    </source>
</reference>
<dbReference type="RefSeq" id="WP_140883832.1">
    <property type="nucleotide sequence ID" value="NZ_RCZP01000011.1"/>
</dbReference>
<comment type="caution">
    <text evidence="5">The sequence shown here is derived from an EMBL/GenBank/DDBJ whole genome shotgun (WGS) entry which is preliminary data.</text>
</comment>
<dbReference type="OrthoDB" id="9799835at2"/>
<organism evidence="5 6">
    <name type="scientific">Muricoccus nepalensis</name>
    <dbReference type="NCBI Taxonomy" id="1854500"/>
    <lineage>
        <taxon>Bacteria</taxon>
        <taxon>Pseudomonadati</taxon>
        <taxon>Pseudomonadota</taxon>
        <taxon>Alphaproteobacteria</taxon>
        <taxon>Acetobacterales</taxon>
        <taxon>Roseomonadaceae</taxon>
        <taxon>Muricoccus</taxon>
    </lineage>
</organism>
<name>A0A502G2Y1_9PROT</name>
<dbReference type="PANTHER" id="PTHR33175:SF3">
    <property type="entry name" value="DNA-BINDING PROTEIN HU-BETA"/>
    <property type="match status" value="1"/>
</dbReference>
<dbReference type="InterPro" id="IPR010992">
    <property type="entry name" value="IHF-like_DNA-bd_dom_sf"/>
</dbReference>
<dbReference type="Pfam" id="PF00216">
    <property type="entry name" value="Bac_DNA_binding"/>
    <property type="match status" value="1"/>
</dbReference>
<evidence type="ECO:0000256" key="1">
    <source>
        <dbReference type="ARBA" id="ARBA00010529"/>
    </source>
</evidence>